<keyword evidence="2" id="KW-0808">Transferase</keyword>
<sequence length="253" mass="28644">MHVGTKQEAHSLPRDIEFRELCGVPELKEAERLQMAVWGEDDKPDNSDILLAIQHEGGLIAGAFEGDRMLGFLFGFPCRESGVQHSHRLAVHPDSQGLGLGEKMKWYQRRWCLENGIHTVRWTYDPARRVNAGLNIGKLGATAKTYYDDYYGPMEGINAGVPSDRLLAEWHLNDPLVRLKAGEIEKVDMLIETPIRVSIPKDFQNLLDQDRKTALAERLRIRSELSSAFANGYQIIDFDLTGHCYLLGRDDRA</sequence>
<protein>
    <submittedName>
        <fullName evidence="2">GNAT family N-acetyltransferase</fullName>
        <ecNumber evidence="2">2.3.1.-</ecNumber>
    </submittedName>
</protein>
<dbReference type="EMBL" id="JARSBO010000019">
    <property type="protein sequence ID" value="MDG4721840.1"/>
    <property type="molecule type" value="Genomic_DNA"/>
</dbReference>
<gene>
    <name evidence="2" type="ORF">P7680_22765</name>
</gene>
<evidence type="ECO:0000313" key="3">
    <source>
        <dbReference type="Proteomes" id="UP001529180"/>
    </source>
</evidence>
<evidence type="ECO:0000259" key="1">
    <source>
        <dbReference type="PROSITE" id="PS51186"/>
    </source>
</evidence>
<keyword evidence="2" id="KW-0012">Acyltransferase</keyword>
<comment type="caution">
    <text evidence="2">The sequence shown here is derived from an EMBL/GenBank/DDBJ whole genome shotgun (WGS) entry which is preliminary data.</text>
</comment>
<keyword evidence="3" id="KW-1185">Reference proteome</keyword>
<dbReference type="InterPro" id="IPR016181">
    <property type="entry name" value="Acyl_CoA_acyltransferase"/>
</dbReference>
<reference evidence="2 3" key="1">
    <citation type="submission" date="2023-03" db="EMBL/GenBank/DDBJ databases">
        <title>Strain FZY0004 represents a novel species in the genus Thalassospira isolated from seawater.</title>
        <authorList>
            <person name="Fu Z.-Y."/>
        </authorList>
    </citation>
    <scope>NUCLEOTIDE SEQUENCE [LARGE SCALE GENOMIC DNA]</scope>
    <source>
        <strain evidence="2 3">FZY0004</strain>
    </source>
</reference>
<organism evidence="2 3">
    <name type="scientific">Thalassospira aquimaris</name>
    <dbReference type="NCBI Taxonomy" id="3037796"/>
    <lineage>
        <taxon>Bacteria</taxon>
        <taxon>Pseudomonadati</taxon>
        <taxon>Pseudomonadota</taxon>
        <taxon>Alphaproteobacteria</taxon>
        <taxon>Rhodospirillales</taxon>
        <taxon>Thalassospiraceae</taxon>
        <taxon>Thalassospira</taxon>
    </lineage>
</organism>
<dbReference type="Gene3D" id="3.40.630.30">
    <property type="match status" value="1"/>
</dbReference>
<dbReference type="PANTHER" id="PTHR41700">
    <property type="entry name" value="GCN5-RELATED N-ACETYLTRANSFERASE"/>
    <property type="match status" value="1"/>
</dbReference>
<dbReference type="CDD" id="cd04301">
    <property type="entry name" value="NAT_SF"/>
    <property type="match status" value="1"/>
</dbReference>
<dbReference type="EC" id="2.3.1.-" evidence="2"/>
<dbReference type="RefSeq" id="WP_114104294.1">
    <property type="nucleotide sequence ID" value="NZ_JARSBO010000019.1"/>
</dbReference>
<proteinExistence type="predicted"/>
<feature type="domain" description="N-acetyltransferase" evidence="1">
    <location>
        <begin position="16"/>
        <end position="168"/>
    </location>
</feature>
<dbReference type="InterPro" id="IPR038764">
    <property type="entry name" value="GNAT_N_AcTrfase_prd"/>
</dbReference>
<name>A0ABT6GIF1_9PROT</name>
<dbReference type="SUPFAM" id="SSF55729">
    <property type="entry name" value="Acyl-CoA N-acyltransferases (Nat)"/>
    <property type="match status" value="1"/>
</dbReference>
<dbReference type="InterPro" id="IPR000182">
    <property type="entry name" value="GNAT_dom"/>
</dbReference>
<dbReference type="Pfam" id="PF00583">
    <property type="entry name" value="Acetyltransf_1"/>
    <property type="match status" value="1"/>
</dbReference>
<dbReference type="PANTHER" id="PTHR41700:SF1">
    <property type="entry name" value="N-ACETYLTRANSFERASE DOMAIN-CONTAINING PROTEIN"/>
    <property type="match status" value="1"/>
</dbReference>
<dbReference type="GO" id="GO:0016746">
    <property type="term" value="F:acyltransferase activity"/>
    <property type="evidence" value="ECO:0007669"/>
    <property type="project" value="UniProtKB-KW"/>
</dbReference>
<accession>A0ABT6GIF1</accession>
<dbReference type="PROSITE" id="PS51186">
    <property type="entry name" value="GNAT"/>
    <property type="match status" value="1"/>
</dbReference>
<evidence type="ECO:0000313" key="2">
    <source>
        <dbReference type="EMBL" id="MDG4721840.1"/>
    </source>
</evidence>
<dbReference type="Proteomes" id="UP001529180">
    <property type="component" value="Unassembled WGS sequence"/>
</dbReference>